<accession>A0A833LVG5</accession>
<dbReference type="InterPro" id="IPR004358">
    <property type="entry name" value="Sig_transdc_His_kin-like_C"/>
</dbReference>
<dbReference type="CDD" id="cd00082">
    <property type="entry name" value="HisKA"/>
    <property type="match status" value="1"/>
</dbReference>
<dbReference type="EC" id="2.7.13.3" evidence="2"/>
<feature type="domain" description="Histidine kinase" evidence="5">
    <location>
        <begin position="269"/>
        <end position="495"/>
    </location>
</feature>
<dbReference type="InterPro" id="IPR003661">
    <property type="entry name" value="HisK_dim/P_dom"/>
</dbReference>
<proteinExistence type="predicted"/>
<dbReference type="InterPro" id="IPR035965">
    <property type="entry name" value="PAS-like_dom_sf"/>
</dbReference>
<feature type="domain" description="Response regulatory" evidence="6">
    <location>
        <begin position="4"/>
        <end position="118"/>
    </location>
</feature>
<dbReference type="AlphaFoldDB" id="A0A833LVG5"/>
<dbReference type="Gene3D" id="1.10.287.130">
    <property type="match status" value="1"/>
</dbReference>
<dbReference type="Pfam" id="PF00072">
    <property type="entry name" value="Response_reg"/>
    <property type="match status" value="2"/>
</dbReference>
<dbReference type="PROSITE" id="PS50110">
    <property type="entry name" value="RESPONSE_REGULATORY"/>
    <property type="match status" value="2"/>
</dbReference>
<evidence type="ECO:0000256" key="2">
    <source>
        <dbReference type="ARBA" id="ARBA00012438"/>
    </source>
</evidence>
<dbReference type="NCBIfam" id="TIGR00229">
    <property type="entry name" value="sensory_box"/>
    <property type="match status" value="1"/>
</dbReference>
<dbReference type="Proteomes" id="UP000460298">
    <property type="component" value="Unassembled WGS sequence"/>
</dbReference>
<dbReference type="EMBL" id="WBUI01000074">
    <property type="protein sequence ID" value="KAB2927500.1"/>
    <property type="molecule type" value="Genomic_DNA"/>
</dbReference>
<protein>
    <recommendedName>
        <fullName evidence="2">histidine kinase</fullName>
        <ecNumber evidence="2">2.7.13.3</ecNumber>
    </recommendedName>
</protein>
<dbReference type="InterPro" id="IPR003594">
    <property type="entry name" value="HATPase_dom"/>
</dbReference>
<dbReference type="SMART" id="SM00387">
    <property type="entry name" value="HATPase_c"/>
    <property type="match status" value="1"/>
</dbReference>
<dbReference type="InterPro" id="IPR001789">
    <property type="entry name" value="Sig_transdc_resp-reg_receiver"/>
</dbReference>
<dbReference type="Pfam" id="PF00512">
    <property type="entry name" value="HisKA"/>
    <property type="match status" value="1"/>
</dbReference>
<dbReference type="InterPro" id="IPR036097">
    <property type="entry name" value="HisK_dim/P_sf"/>
</dbReference>
<evidence type="ECO:0000256" key="4">
    <source>
        <dbReference type="PROSITE-ProRule" id="PRU00169"/>
    </source>
</evidence>
<evidence type="ECO:0000256" key="3">
    <source>
        <dbReference type="ARBA" id="ARBA00022553"/>
    </source>
</evidence>
<dbReference type="Gene3D" id="3.30.450.20">
    <property type="entry name" value="PAS domain"/>
    <property type="match status" value="1"/>
</dbReference>
<dbReference type="SUPFAM" id="SSF52172">
    <property type="entry name" value="CheY-like"/>
    <property type="match status" value="2"/>
</dbReference>
<evidence type="ECO:0000313" key="7">
    <source>
        <dbReference type="EMBL" id="KAB2927500.1"/>
    </source>
</evidence>
<dbReference type="Pfam" id="PF02518">
    <property type="entry name" value="HATPase_c"/>
    <property type="match status" value="1"/>
</dbReference>
<dbReference type="CDD" id="cd00130">
    <property type="entry name" value="PAS"/>
    <property type="match status" value="1"/>
</dbReference>
<organism evidence="7 8">
    <name type="scientific">Leptonema illini</name>
    <dbReference type="NCBI Taxonomy" id="183"/>
    <lineage>
        <taxon>Bacteria</taxon>
        <taxon>Pseudomonadati</taxon>
        <taxon>Spirochaetota</taxon>
        <taxon>Spirochaetia</taxon>
        <taxon>Leptospirales</taxon>
        <taxon>Leptospiraceae</taxon>
        <taxon>Leptonema</taxon>
    </lineage>
</organism>
<reference evidence="7 8" key="1">
    <citation type="submission" date="2019-10" db="EMBL/GenBank/DDBJ databases">
        <title>Extracellular Electron Transfer in a Candidatus Methanoperedens spp. Enrichment Culture.</title>
        <authorList>
            <person name="Berger S."/>
            <person name="Rangel Shaw D."/>
            <person name="Berben T."/>
            <person name="In 'T Zandt M."/>
            <person name="Frank J."/>
            <person name="Reimann J."/>
            <person name="Jetten M.S.M."/>
            <person name="Welte C.U."/>
        </authorList>
    </citation>
    <scope>NUCLEOTIDE SEQUENCE [LARGE SCALE GENOMIC DNA]</scope>
    <source>
        <strain evidence="7">SB12</strain>
    </source>
</reference>
<dbReference type="Pfam" id="PF13426">
    <property type="entry name" value="PAS_9"/>
    <property type="match status" value="1"/>
</dbReference>
<feature type="domain" description="Response regulatory" evidence="6">
    <location>
        <begin position="517"/>
        <end position="632"/>
    </location>
</feature>
<evidence type="ECO:0000256" key="1">
    <source>
        <dbReference type="ARBA" id="ARBA00000085"/>
    </source>
</evidence>
<dbReference type="InterPro" id="IPR000014">
    <property type="entry name" value="PAS"/>
</dbReference>
<dbReference type="SUPFAM" id="SSF55874">
    <property type="entry name" value="ATPase domain of HSP90 chaperone/DNA topoisomerase II/histidine kinase"/>
    <property type="match status" value="1"/>
</dbReference>
<name>A0A833LVG5_9LEPT</name>
<evidence type="ECO:0000313" key="8">
    <source>
        <dbReference type="Proteomes" id="UP000460298"/>
    </source>
</evidence>
<evidence type="ECO:0000259" key="5">
    <source>
        <dbReference type="PROSITE" id="PS50109"/>
    </source>
</evidence>
<comment type="catalytic activity">
    <reaction evidence="1">
        <text>ATP + protein L-histidine = ADP + protein N-phospho-L-histidine.</text>
        <dbReference type="EC" id="2.7.13.3"/>
    </reaction>
</comment>
<evidence type="ECO:0000259" key="6">
    <source>
        <dbReference type="PROSITE" id="PS50110"/>
    </source>
</evidence>
<dbReference type="CDD" id="cd00156">
    <property type="entry name" value="REC"/>
    <property type="match status" value="1"/>
</dbReference>
<dbReference type="SUPFAM" id="SSF55785">
    <property type="entry name" value="PYP-like sensor domain (PAS domain)"/>
    <property type="match status" value="1"/>
</dbReference>
<sequence>MSESILVIDDEFNFSTSLRSILEGNGYLVDVAATGSKAFALLQDRSYQAVLLDLVLPDLDGIEIAEHIARVRPDTAVIVLTGHASVASAIQALRCKASDYLCKPCPPELILQTVARALATVQMRINLERSERKFKLLADAAWDGMIICRENEVREINRQCLDLFGCTEEHLLGRNMEELFPGWRQNAPDPGSDAAGASVCFETEAVHGGRKTFPVEVKIKKLDDADPCAWVAAVRDLTASRQEELQRIQMQEKLVNAQRMESIGIMAGSVAHDLNNILSSIVTFPELLLLDMSTTEKYRKDIALIQQAGKQAAAVVADLLTVARGSTCSKEQCNLNTLLKDYSSSIDIQQLRRLHPGISFQLQLEANLPNIEASAIHITKSIINLVTNAAEAIGSEGKITIRTANRHLENPFDGYETIPPGRYAILSVQDTGPGIAGEALPHLFKPFFSKKEMGRSGTGLGLTVIWNTMRDHQGFIDIVSNGGGTRFDLYFPSSITLKSSEGETVFPIESLCGRGERILVVDDEESQRQITSSILNRLGYTACAVDNGEKAIEYIRHEPVDLLLLDMVMDPGISGYETYRRILQIQPDQRAVVASGYFNPEDQDRIRALGVSQYLTKPFSVTSLARAVQEEIRR</sequence>
<dbReference type="InterPro" id="IPR005467">
    <property type="entry name" value="His_kinase_dom"/>
</dbReference>
<dbReference type="PANTHER" id="PTHR43547">
    <property type="entry name" value="TWO-COMPONENT HISTIDINE KINASE"/>
    <property type="match status" value="1"/>
</dbReference>
<comment type="caution">
    <text evidence="7">The sequence shown here is derived from an EMBL/GenBank/DDBJ whole genome shotgun (WGS) entry which is preliminary data.</text>
</comment>
<dbReference type="Gene3D" id="3.30.565.10">
    <property type="entry name" value="Histidine kinase-like ATPase, C-terminal domain"/>
    <property type="match status" value="1"/>
</dbReference>
<dbReference type="SMART" id="SM00448">
    <property type="entry name" value="REC"/>
    <property type="match status" value="2"/>
</dbReference>
<dbReference type="Gene3D" id="3.40.50.2300">
    <property type="match status" value="2"/>
</dbReference>
<dbReference type="SMART" id="SM00388">
    <property type="entry name" value="HisKA"/>
    <property type="match status" value="1"/>
</dbReference>
<gene>
    <name evidence="7" type="ORF">F9K24_22630</name>
</gene>
<dbReference type="PANTHER" id="PTHR43547:SF2">
    <property type="entry name" value="HYBRID SIGNAL TRANSDUCTION HISTIDINE KINASE C"/>
    <property type="match status" value="1"/>
</dbReference>
<feature type="modified residue" description="4-aspartylphosphate" evidence="4">
    <location>
        <position position="566"/>
    </location>
</feature>
<dbReference type="InterPro" id="IPR036890">
    <property type="entry name" value="HATPase_C_sf"/>
</dbReference>
<dbReference type="PRINTS" id="PR00344">
    <property type="entry name" value="BCTRLSENSOR"/>
</dbReference>
<dbReference type="GO" id="GO:0000155">
    <property type="term" value="F:phosphorelay sensor kinase activity"/>
    <property type="evidence" value="ECO:0007669"/>
    <property type="project" value="InterPro"/>
</dbReference>
<dbReference type="SUPFAM" id="SSF47384">
    <property type="entry name" value="Homodimeric domain of signal transducing histidine kinase"/>
    <property type="match status" value="1"/>
</dbReference>
<feature type="modified residue" description="4-aspartylphosphate" evidence="4">
    <location>
        <position position="53"/>
    </location>
</feature>
<dbReference type="PROSITE" id="PS50109">
    <property type="entry name" value="HIS_KIN"/>
    <property type="match status" value="1"/>
</dbReference>
<keyword evidence="3 4" id="KW-0597">Phosphoprotein</keyword>
<dbReference type="InterPro" id="IPR011006">
    <property type="entry name" value="CheY-like_superfamily"/>
</dbReference>